<accession>A0A388LMN6</accession>
<evidence type="ECO:0000256" key="1">
    <source>
        <dbReference type="SAM" id="MobiDB-lite"/>
    </source>
</evidence>
<reference evidence="2 3" key="1">
    <citation type="journal article" date="2018" name="Cell">
        <title>The Chara Genome: Secondary Complexity and Implications for Plant Terrestrialization.</title>
        <authorList>
            <person name="Nishiyama T."/>
            <person name="Sakayama H."/>
            <person name="Vries J.D."/>
            <person name="Buschmann H."/>
            <person name="Saint-Marcoux D."/>
            <person name="Ullrich K.K."/>
            <person name="Haas F.B."/>
            <person name="Vanderstraeten L."/>
            <person name="Becker D."/>
            <person name="Lang D."/>
            <person name="Vosolsobe S."/>
            <person name="Rombauts S."/>
            <person name="Wilhelmsson P.K.I."/>
            <person name="Janitza P."/>
            <person name="Kern R."/>
            <person name="Heyl A."/>
            <person name="Rumpler F."/>
            <person name="Villalobos L.I.A.C."/>
            <person name="Clay J.M."/>
            <person name="Skokan R."/>
            <person name="Toyoda A."/>
            <person name="Suzuki Y."/>
            <person name="Kagoshima H."/>
            <person name="Schijlen E."/>
            <person name="Tajeshwar N."/>
            <person name="Catarino B."/>
            <person name="Hetherington A.J."/>
            <person name="Saltykova A."/>
            <person name="Bonnot C."/>
            <person name="Breuninger H."/>
            <person name="Symeonidi A."/>
            <person name="Radhakrishnan G.V."/>
            <person name="Van Nieuwerburgh F."/>
            <person name="Deforce D."/>
            <person name="Chang C."/>
            <person name="Karol K.G."/>
            <person name="Hedrich R."/>
            <person name="Ulvskov P."/>
            <person name="Glockner G."/>
            <person name="Delwiche C.F."/>
            <person name="Petrasek J."/>
            <person name="Van de Peer Y."/>
            <person name="Friml J."/>
            <person name="Beilby M."/>
            <person name="Dolan L."/>
            <person name="Kohara Y."/>
            <person name="Sugano S."/>
            <person name="Fujiyama A."/>
            <person name="Delaux P.-M."/>
            <person name="Quint M."/>
            <person name="TheiBen G."/>
            <person name="Hagemann M."/>
            <person name="Harholt J."/>
            <person name="Dunand C."/>
            <person name="Zachgo S."/>
            <person name="Langdale J."/>
            <person name="Maumus F."/>
            <person name="Straeten D.V.D."/>
            <person name="Gould S.B."/>
            <person name="Rensing S.A."/>
        </authorList>
    </citation>
    <scope>NUCLEOTIDE SEQUENCE [LARGE SCALE GENOMIC DNA]</scope>
    <source>
        <strain evidence="2 3">S276</strain>
    </source>
</reference>
<gene>
    <name evidence="2" type="ORF">CBR_g37174</name>
</gene>
<comment type="caution">
    <text evidence="2">The sequence shown here is derived from an EMBL/GenBank/DDBJ whole genome shotgun (WGS) entry which is preliminary data.</text>
</comment>
<evidence type="ECO:0000313" key="3">
    <source>
        <dbReference type="Proteomes" id="UP000265515"/>
    </source>
</evidence>
<dbReference type="Gramene" id="GBG83462">
    <property type="protein sequence ID" value="GBG83462"/>
    <property type="gene ID" value="CBR_g37174"/>
</dbReference>
<dbReference type="AlphaFoldDB" id="A0A388LMN6"/>
<feature type="compositionally biased region" description="Basic and acidic residues" evidence="1">
    <location>
        <begin position="288"/>
        <end position="300"/>
    </location>
</feature>
<protein>
    <submittedName>
        <fullName evidence="2">Uncharacterized protein</fullName>
    </submittedName>
</protein>
<feature type="compositionally biased region" description="Basic and acidic residues" evidence="1">
    <location>
        <begin position="389"/>
        <end position="401"/>
    </location>
</feature>
<proteinExistence type="predicted"/>
<feature type="region of interest" description="Disordered" evidence="1">
    <location>
        <begin position="288"/>
        <end position="308"/>
    </location>
</feature>
<organism evidence="2 3">
    <name type="scientific">Chara braunii</name>
    <name type="common">Braun's stonewort</name>
    <dbReference type="NCBI Taxonomy" id="69332"/>
    <lineage>
        <taxon>Eukaryota</taxon>
        <taxon>Viridiplantae</taxon>
        <taxon>Streptophyta</taxon>
        <taxon>Charophyceae</taxon>
        <taxon>Charales</taxon>
        <taxon>Characeae</taxon>
        <taxon>Chara</taxon>
    </lineage>
</organism>
<evidence type="ECO:0000313" key="2">
    <source>
        <dbReference type="EMBL" id="GBG83462.1"/>
    </source>
</evidence>
<keyword evidence="3" id="KW-1185">Reference proteome</keyword>
<name>A0A388LMN6_CHABU</name>
<dbReference type="Proteomes" id="UP000265515">
    <property type="component" value="Unassembled WGS sequence"/>
</dbReference>
<feature type="region of interest" description="Disordered" evidence="1">
    <location>
        <begin position="335"/>
        <end position="401"/>
    </location>
</feature>
<sequence>MMNTFCGMDWVIVIFSTLRVEQTLLKNVLRCDHVKVILGRWERYFGKDQYVVSAGNLPLRPRDCMTIVVHALNDDYKKVTVRPRNHITWFDDNMKEDLFVQRTNKHVGISGDTKVVYGHWERESKKVKELCKWFAKDGEGVLLLVNVQTGSVWEVLRPGHNVVACDSNSTMLDWTSTFLDIQVHRPESRCHFEQPKTLWLPERDMYLNLGKKRDSLWKYLFGNAPKTPKDIGYMHRKVIVIQHLQGYHDAKNGAIEIFIVRCEHLWFNKQEDRLRAKTYADELDTGEHFDVLDNEEKTSDDNMDLPVPGAQEDVQQALDGGEGRQAMEGIETDVVASQQSIRGGEQRSCEQGMQESARNEIWGPVGAGNASKNNSNEGLRPGPASLSGKESHLQSKGKESSARYPGILTQLDNVYVSMGLSKILRENQYNVPREENAQVGRMDVNAIKFALPPDKDDKLMPGDTIREDMKEFTGGPLSTRIPLQGYPPWFLQVTENSLV</sequence>
<dbReference type="EMBL" id="BFEA01000440">
    <property type="protein sequence ID" value="GBG83462.1"/>
    <property type="molecule type" value="Genomic_DNA"/>
</dbReference>